<keyword evidence="7" id="KW-1185">Reference proteome</keyword>
<dbReference type="Pfam" id="PF25390">
    <property type="entry name" value="WD40_RLD"/>
    <property type="match status" value="1"/>
</dbReference>
<dbReference type="PRINTS" id="PR00633">
    <property type="entry name" value="RCCNDNSATION"/>
</dbReference>
<feature type="repeat" description="RCC1" evidence="3">
    <location>
        <begin position="236"/>
        <end position="288"/>
    </location>
</feature>
<dbReference type="PROSITE" id="PS00626">
    <property type="entry name" value="RCC1_2"/>
    <property type="match status" value="2"/>
</dbReference>
<dbReference type="PROSITE" id="PS00625">
    <property type="entry name" value="RCC1_1"/>
    <property type="match status" value="1"/>
</dbReference>
<evidence type="ECO:0000256" key="2">
    <source>
        <dbReference type="ARBA" id="ARBA00022737"/>
    </source>
</evidence>
<dbReference type="EMBL" id="CAJPDT010000001">
    <property type="protein sequence ID" value="CAF9904375.1"/>
    <property type="molecule type" value="Genomic_DNA"/>
</dbReference>
<evidence type="ECO:0000313" key="7">
    <source>
        <dbReference type="Proteomes" id="UP000664534"/>
    </source>
</evidence>
<evidence type="ECO:0000256" key="4">
    <source>
        <dbReference type="SAM" id="MobiDB-lite"/>
    </source>
</evidence>
<dbReference type="PROSITE" id="PS50012">
    <property type="entry name" value="RCC1_3"/>
    <property type="match status" value="7"/>
</dbReference>
<evidence type="ECO:0000259" key="5">
    <source>
        <dbReference type="Pfam" id="PF25390"/>
    </source>
</evidence>
<feature type="repeat" description="RCC1" evidence="3">
    <location>
        <begin position="401"/>
        <end position="464"/>
    </location>
</feature>
<keyword evidence="2" id="KW-0677">Repeat</keyword>
<dbReference type="InterPro" id="IPR000408">
    <property type="entry name" value="Reg_chr_condens"/>
</dbReference>
<feature type="region of interest" description="Disordered" evidence="4">
    <location>
        <begin position="1"/>
        <end position="87"/>
    </location>
</feature>
<feature type="domain" description="RCC1-like" evidence="5">
    <location>
        <begin position="101"/>
        <end position="513"/>
    </location>
</feature>
<dbReference type="GO" id="GO:0005085">
    <property type="term" value="F:guanyl-nucleotide exchange factor activity"/>
    <property type="evidence" value="ECO:0007669"/>
    <property type="project" value="TreeGrafter"/>
</dbReference>
<feature type="region of interest" description="Disordered" evidence="4">
    <location>
        <begin position="184"/>
        <end position="206"/>
    </location>
</feature>
<name>A0A8H3I256_9LECA</name>
<proteinExistence type="predicted"/>
<dbReference type="GO" id="GO:0005737">
    <property type="term" value="C:cytoplasm"/>
    <property type="evidence" value="ECO:0007669"/>
    <property type="project" value="TreeGrafter"/>
</dbReference>
<feature type="repeat" description="RCC1" evidence="3">
    <location>
        <begin position="343"/>
        <end position="400"/>
    </location>
</feature>
<feature type="repeat" description="RCC1" evidence="3">
    <location>
        <begin position="156"/>
        <end position="235"/>
    </location>
</feature>
<gene>
    <name evidence="6" type="ORF">IMSHALPRED_000004</name>
</gene>
<comment type="caution">
    <text evidence="6">The sequence shown here is derived from an EMBL/GenBank/DDBJ whole genome shotgun (WGS) entry which is preliminary data.</text>
</comment>
<feature type="repeat" description="RCC1" evidence="3">
    <location>
        <begin position="289"/>
        <end position="342"/>
    </location>
</feature>
<sequence length="518" mass="54104">MAPRATKKSSGTNKTATNTTKVVPKASSSSKTAATANSNTRKSKRKAEELVSASAVIKSRKLNPSKAATASGKAVSGGPKTARTPKPKSILNHRATDALNVYVFGSGDSGVLGLGPKCSTDDVVRPCLNPNLSVSSVQVVQIATGGMHCVALTNDNKILTWGVNDHGALGRDTEWSGDWVDMTDRDQAQDSDDSENELNPKESTPTAIDPACFPTGAVFTQVAAGDNASFALTGEGLVYGWGTFKTSDGALLFSANVAVQKRPALIPGLRNITKVVAGSNHALALDHKGCILTWGFGEQCQLGRRINARFSKSGLVPATFGLRKDIVDIGAGADHSFAIHRNGTVYAWGANNFCQTGIDERDGEDFANILHPQAIDSLTGHGRATSITGGNHHSIAVMEGGTCLTWGRIDTNALGLSVNSLLEHDIVRDAQKKPRILKNATQVPGISVAHAAAGSDHCVAVTHEGKAYSWGFSASGQLGLGSTDDVELATLVENNAVRDKQLVWAGAGGQYSILAGGE</sequence>
<dbReference type="AlphaFoldDB" id="A0A8H3I256"/>
<feature type="repeat" description="RCC1" evidence="3">
    <location>
        <begin position="99"/>
        <end position="155"/>
    </location>
</feature>
<dbReference type="Gene3D" id="2.130.10.30">
    <property type="entry name" value="Regulator of chromosome condensation 1/beta-lactamase-inhibitor protein II"/>
    <property type="match status" value="1"/>
</dbReference>
<dbReference type="PANTHER" id="PTHR45982:SF1">
    <property type="entry name" value="REGULATOR OF CHROMOSOME CONDENSATION"/>
    <property type="match status" value="1"/>
</dbReference>
<dbReference type="OrthoDB" id="61110at2759"/>
<dbReference type="SUPFAM" id="SSF50985">
    <property type="entry name" value="RCC1/BLIP-II"/>
    <property type="match status" value="1"/>
</dbReference>
<feature type="compositionally biased region" description="Low complexity" evidence="4">
    <location>
        <begin position="8"/>
        <end position="40"/>
    </location>
</feature>
<dbReference type="InterPro" id="IPR051553">
    <property type="entry name" value="Ran_GTPase-activating"/>
</dbReference>
<accession>A0A8H3I256</accession>
<dbReference type="InterPro" id="IPR058923">
    <property type="entry name" value="RCC1-like_dom"/>
</dbReference>
<dbReference type="InterPro" id="IPR009091">
    <property type="entry name" value="RCC1/BLIP-II"/>
</dbReference>
<organism evidence="6 7">
    <name type="scientific">Imshaugia aleurites</name>
    <dbReference type="NCBI Taxonomy" id="172621"/>
    <lineage>
        <taxon>Eukaryota</taxon>
        <taxon>Fungi</taxon>
        <taxon>Dikarya</taxon>
        <taxon>Ascomycota</taxon>
        <taxon>Pezizomycotina</taxon>
        <taxon>Lecanoromycetes</taxon>
        <taxon>OSLEUM clade</taxon>
        <taxon>Lecanoromycetidae</taxon>
        <taxon>Lecanorales</taxon>
        <taxon>Lecanorineae</taxon>
        <taxon>Parmeliaceae</taxon>
        <taxon>Imshaugia</taxon>
    </lineage>
</organism>
<evidence type="ECO:0000313" key="6">
    <source>
        <dbReference type="EMBL" id="CAF9904375.1"/>
    </source>
</evidence>
<evidence type="ECO:0000256" key="1">
    <source>
        <dbReference type="ARBA" id="ARBA00022658"/>
    </source>
</evidence>
<dbReference type="PANTHER" id="PTHR45982">
    <property type="entry name" value="REGULATOR OF CHROMOSOME CONDENSATION"/>
    <property type="match status" value="1"/>
</dbReference>
<protein>
    <recommendedName>
        <fullName evidence="5">RCC1-like domain-containing protein</fullName>
    </recommendedName>
</protein>
<dbReference type="Proteomes" id="UP000664534">
    <property type="component" value="Unassembled WGS sequence"/>
</dbReference>
<reference evidence="6" key="1">
    <citation type="submission" date="2021-03" db="EMBL/GenBank/DDBJ databases">
        <authorList>
            <person name="Tagirdzhanova G."/>
        </authorList>
    </citation>
    <scope>NUCLEOTIDE SEQUENCE</scope>
</reference>
<keyword evidence="1" id="KW-0344">Guanine-nucleotide releasing factor</keyword>
<feature type="repeat" description="RCC1" evidence="3">
    <location>
        <begin position="465"/>
        <end position="518"/>
    </location>
</feature>
<evidence type="ECO:0000256" key="3">
    <source>
        <dbReference type="PROSITE-ProRule" id="PRU00235"/>
    </source>
</evidence>